<sequence>MEVIRLNSFKRDYKKLPLVIQKKLDKQLQLFIQNPGHPSLRVRKIERDPRCWEARISREYRFTFEWVKDILLLRRAGTHDILKNP</sequence>
<proteinExistence type="predicted"/>
<reference evidence="2" key="1">
    <citation type="submission" date="2017-09" db="EMBL/GenBank/DDBJ databases">
        <title>Depth-based differentiation of microbial function through sediment-hosted aquifers and enrichment of novel symbionts in the deep terrestrial subsurface.</title>
        <authorList>
            <person name="Probst A.J."/>
            <person name="Ladd B."/>
            <person name="Jarett J.K."/>
            <person name="Geller-Mcgrath D.E."/>
            <person name="Sieber C.M.K."/>
            <person name="Emerson J.B."/>
            <person name="Anantharaman K."/>
            <person name="Thomas B.C."/>
            <person name="Malmstrom R."/>
            <person name="Stieglmeier M."/>
            <person name="Klingl A."/>
            <person name="Woyke T."/>
            <person name="Ryan C.M."/>
            <person name="Banfield J.F."/>
        </authorList>
    </citation>
    <scope>NUCLEOTIDE SEQUENCE [LARGE SCALE GENOMIC DNA]</scope>
</reference>
<protein>
    <recommendedName>
        <fullName evidence="3">Cytotoxin</fullName>
    </recommendedName>
</protein>
<dbReference type="EMBL" id="PETL01000047">
    <property type="protein sequence ID" value="PIV64678.1"/>
    <property type="molecule type" value="Genomic_DNA"/>
</dbReference>
<dbReference type="InterPro" id="IPR035093">
    <property type="entry name" value="RelE/ParE_toxin_dom_sf"/>
</dbReference>
<comment type="caution">
    <text evidence="1">The sequence shown here is derived from an EMBL/GenBank/DDBJ whole genome shotgun (WGS) entry which is preliminary data.</text>
</comment>
<evidence type="ECO:0000313" key="2">
    <source>
        <dbReference type="Proteomes" id="UP000228886"/>
    </source>
</evidence>
<evidence type="ECO:0008006" key="3">
    <source>
        <dbReference type="Google" id="ProtNLM"/>
    </source>
</evidence>
<accession>A0A2M7EAE6</accession>
<dbReference type="Proteomes" id="UP000228886">
    <property type="component" value="Unassembled WGS sequence"/>
</dbReference>
<name>A0A2M7EAE6_9BACT</name>
<gene>
    <name evidence="1" type="ORF">COS11_00920</name>
</gene>
<evidence type="ECO:0000313" key="1">
    <source>
        <dbReference type="EMBL" id="PIV64678.1"/>
    </source>
</evidence>
<organism evidence="1 2">
    <name type="scientific">bacterium (Candidatus Ratteibacteria) CG01_land_8_20_14_3_00_40_19</name>
    <dbReference type="NCBI Taxonomy" id="2014290"/>
    <lineage>
        <taxon>Bacteria</taxon>
        <taxon>Candidatus Ratteibacteria</taxon>
    </lineage>
</organism>
<dbReference type="Gene3D" id="3.30.2310.20">
    <property type="entry name" value="RelE-like"/>
    <property type="match status" value="1"/>
</dbReference>
<dbReference type="AlphaFoldDB" id="A0A2M7EAE6"/>
<dbReference type="SUPFAM" id="SSF143011">
    <property type="entry name" value="RelE-like"/>
    <property type="match status" value="1"/>
</dbReference>